<feature type="non-terminal residue" evidence="1">
    <location>
        <position position="1"/>
    </location>
</feature>
<gene>
    <name evidence="1" type="ORF">OTI717_LOCUS30942</name>
</gene>
<proteinExistence type="predicted"/>
<organism evidence="1 2">
    <name type="scientific">Rotaria sordida</name>
    <dbReference type="NCBI Taxonomy" id="392033"/>
    <lineage>
        <taxon>Eukaryota</taxon>
        <taxon>Metazoa</taxon>
        <taxon>Spiralia</taxon>
        <taxon>Gnathifera</taxon>
        <taxon>Rotifera</taxon>
        <taxon>Eurotatoria</taxon>
        <taxon>Bdelloidea</taxon>
        <taxon>Philodinida</taxon>
        <taxon>Philodinidae</taxon>
        <taxon>Rotaria</taxon>
    </lineage>
</organism>
<sequence>MQSIAFAVPDSCHNERILAEEIINEAKRQVDLSNSVSLMISFVMLSDQEILYQQFRSVIQNIQTQDDGIGVLFCPISVPENKAIAKQKNVAFLQYTKPGYILLLHQTSIRADTVQPNETGGTNLGNTRIRILQTVAQRKQLYEMYVNNILSLNKGKIGDDEINVLNEKKQNIADETSKLSDDVKKNDAILPNQIWFECFKYLNAVHIFYALDQLNSRFNNLIRTLPLYEDFQDV</sequence>
<comment type="caution">
    <text evidence="1">The sequence shown here is derived from an EMBL/GenBank/DDBJ whole genome shotgun (WGS) entry which is preliminary data.</text>
</comment>
<dbReference type="Proteomes" id="UP000663823">
    <property type="component" value="Unassembled WGS sequence"/>
</dbReference>
<evidence type="ECO:0000313" key="2">
    <source>
        <dbReference type="Proteomes" id="UP000663823"/>
    </source>
</evidence>
<dbReference type="EMBL" id="CAJOAX010008570">
    <property type="protein sequence ID" value="CAF4037044.1"/>
    <property type="molecule type" value="Genomic_DNA"/>
</dbReference>
<dbReference type="AlphaFoldDB" id="A0A819R9P5"/>
<protein>
    <submittedName>
        <fullName evidence="1">Uncharacterized protein</fullName>
    </submittedName>
</protein>
<name>A0A819R9P5_9BILA</name>
<accession>A0A819R9P5</accession>
<reference evidence="1" key="1">
    <citation type="submission" date="2021-02" db="EMBL/GenBank/DDBJ databases">
        <authorList>
            <person name="Nowell W R."/>
        </authorList>
    </citation>
    <scope>NUCLEOTIDE SEQUENCE</scope>
</reference>
<evidence type="ECO:0000313" key="1">
    <source>
        <dbReference type="EMBL" id="CAF4037044.1"/>
    </source>
</evidence>